<proteinExistence type="inferred from homology"/>
<comment type="caution">
    <text evidence="5">The sequence shown here is derived from an EMBL/GenBank/DDBJ whole genome shotgun (WGS) entry which is preliminary data.</text>
</comment>
<dbReference type="Gene3D" id="2.40.480.10">
    <property type="entry name" value="Allene oxide cyclase-like"/>
    <property type="match status" value="1"/>
</dbReference>
<dbReference type="GO" id="GO:0009699">
    <property type="term" value="P:phenylpropanoid biosynthetic process"/>
    <property type="evidence" value="ECO:0007669"/>
    <property type="project" value="UniProtKB-ARBA"/>
</dbReference>
<name>A0A2G9HEL3_9LAMI</name>
<evidence type="ECO:0000256" key="2">
    <source>
        <dbReference type="ARBA" id="ARBA00011738"/>
    </source>
</evidence>
<dbReference type="AlphaFoldDB" id="A0A2G9HEL3"/>
<feature type="signal peptide" evidence="4">
    <location>
        <begin position="1"/>
        <end position="22"/>
    </location>
</feature>
<dbReference type="EMBL" id="NKXS01001985">
    <property type="protein sequence ID" value="PIN15977.1"/>
    <property type="molecule type" value="Genomic_DNA"/>
</dbReference>
<dbReference type="GO" id="GO:0048046">
    <property type="term" value="C:apoplast"/>
    <property type="evidence" value="ECO:0007669"/>
    <property type="project" value="UniProtKB-SubCell"/>
</dbReference>
<protein>
    <recommendedName>
        <fullName evidence="4">Dirigent protein</fullName>
    </recommendedName>
</protein>
<evidence type="ECO:0000256" key="4">
    <source>
        <dbReference type="RuleBase" id="RU363099"/>
    </source>
</evidence>
<dbReference type="Proteomes" id="UP000231279">
    <property type="component" value="Unassembled WGS sequence"/>
</dbReference>
<keyword evidence="4" id="KW-0052">Apoplast</keyword>
<dbReference type="Pfam" id="PF03018">
    <property type="entry name" value="Dirigent"/>
    <property type="match status" value="1"/>
</dbReference>
<accession>A0A2G9HEL3</accession>
<evidence type="ECO:0000313" key="6">
    <source>
        <dbReference type="Proteomes" id="UP000231279"/>
    </source>
</evidence>
<keyword evidence="3 4" id="KW-0964">Secreted</keyword>
<evidence type="ECO:0000256" key="3">
    <source>
        <dbReference type="ARBA" id="ARBA00022525"/>
    </source>
</evidence>
<feature type="chain" id="PRO_5013431659" description="Dirigent protein" evidence="4">
    <location>
        <begin position="23"/>
        <end position="187"/>
    </location>
</feature>
<dbReference type="InterPro" id="IPR004265">
    <property type="entry name" value="Dirigent"/>
</dbReference>
<evidence type="ECO:0000256" key="1">
    <source>
        <dbReference type="ARBA" id="ARBA00010746"/>
    </source>
</evidence>
<keyword evidence="6" id="KW-1185">Reference proteome</keyword>
<evidence type="ECO:0000313" key="5">
    <source>
        <dbReference type="EMBL" id="PIN15977.1"/>
    </source>
</evidence>
<comment type="function">
    <text evidence="4">Dirigent proteins impart stereoselectivity on the phenoxy radical-coupling reaction, yielding optically active lignans from two molecules of coniferyl alcohol in the biosynthesis of lignans, flavonolignans, and alkaloids and thus plays a central role in plant secondary metabolism.</text>
</comment>
<comment type="subcellular location">
    <subcellularLocation>
        <location evidence="4">Secreted</location>
        <location evidence="4">Extracellular space</location>
        <location evidence="4">Apoplast</location>
    </subcellularLocation>
</comment>
<organism evidence="5 6">
    <name type="scientific">Handroanthus impetiginosus</name>
    <dbReference type="NCBI Taxonomy" id="429701"/>
    <lineage>
        <taxon>Eukaryota</taxon>
        <taxon>Viridiplantae</taxon>
        <taxon>Streptophyta</taxon>
        <taxon>Embryophyta</taxon>
        <taxon>Tracheophyta</taxon>
        <taxon>Spermatophyta</taxon>
        <taxon>Magnoliopsida</taxon>
        <taxon>eudicotyledons</taxon>
        <taxon>Gunneridae</taxon>
        <taxon>Pentapetalae</taxon>
        <taxon>asterids</taxon>
        <taxon>lamiids</taxon>
        <taxon>Lamiales</taxon>
        <taxon>Bignoniaceae</taxon>
        <taxon>Crescentiina</taxon>
        <taxon>Tabebuia alliance</taxon>
        <taxon>Handroanthus</taxon>
    </lineage>
</organism>
<dbReference type="PANTHER" id="PTHR21495">
    <property type="entry name" value="NUCLEOPORIN-RELATED"/>
    <property type="match status" value="1"/>
</dbReference>
<dbReference type="InterPro" id="IPR044859">
    <property type="entry name" value="Allene_oxi_cyc_Dirigent"/>
</dbReference>
<dbReference type="OrthoDB" id="1928589at2759"/>
<comment type="subunit">
    <text evidence="2 4">Homodimer.</text>
</comment>
<gene>
    <name evidence="5" type="ORF">CDL12_11374</name>
</gene>
<reference evidence="6" key="1">
    <citation type="journal article" date="2018" name="Gigascience">
        <title>Genome assembly of the Pink Ipe (Handroanthus impetiginosus, Bignoniaceae), a highly valued, ecologically keystone Neotropical timber forest tree.</title>
        <authorList>
            <person name="Silva-Junior O.B."/>
            <person name="Grattapaglia D."/>
            <person name="Novaes E."/>
            <person name="Collevatti R.G."/>
        </authorList>
    </citation>
    <scope>NUCLEOTIDE SEQUENCE [LARGE SCALE GENOMIC DNA]</scope>
    <source>
        <strain evidence="6">cv. UFG-1</strain>
    </source>
</reference>
<keyword evidence="4" id="KW-0732">Signal</keyword>
<sequence length="187" mass="20497">MANATIKLTLLLSILSLISANAAPQYHQNFEKFTRLHFYVQDILGGPNATVWEVTHAKGTPNSPSSFGLVRVIDNLMTAKPNYNSPKLGRCQGLVAFTDLQEMAFTWNMNFYLTGGRFKGSTVCVVGRIPVAGDLAKEMPIVGGTGAFRMARGYAFLKTYSVDHTSNSTVLEYTLNIYQAGYLNSVV</sequence>
<comment type="similarity">
    <text evidence="1 4">Belongs to the plant dirigent protein family.</text>
</comment>
<dbReference type="STRING" id="429701.A0A2G9HEL3"/>